<protein>
    <submittedName>
        <fullName evidence="6">Cyclomaltodextrin glucanotransferase</fullName>
    </submittedName>
</protein>
<dbReference type="GO" id="GO:0005975">
    <property type="term" value="P:carbohydrate metabolic process"/>
    <property type="evidence" value="ECO:0007669"/>
    <property type="project" value="InterPro"/>
</dbReference>
<organism evidence="6 7">
    <name type="scientific">Thermomonas aquatica</name>
    <dbReference type="NCBI Taxonomy" id="2202149"/>
    <lineage>
        <taxon>Bacteria</taxon>
        <taxon>Pseudomonadati</taxon>
        <taxon>Pseudomonadota</taxon>
        <taxon>Gammaproteobacteria</taxon>
        <taxon>Lysobacterales</taxon>
        <taxon>Lysobacteraceae</taxon>
        <taxon>Thermomonas</taxon>
    </lineage>
</organism>
<dbReference type="Gene3D" id="3.20.20.80">
    <property type="entry name" value="Glycosidases"/>
    <property type="match status" value="1"/>
</dbReference>
<evidence type="ECO:0000259" key="5">
    <source>
        <dbReference type="SMART" id="SM00642"/>
    </source>
</evidence>
<feature type="domain" description="Glycosyl hydrolase family 13 catalytic" evidence="5">
    <location>
        <begin position="54"/>
        <end position="459"/>
    </location>
</feature>
<evidence type="ECO:0000313" key="7">
    <source>
        <dbReference type="Proteomes" id="UP000308149"/>
    </source>
</evidence>
<feature type="chain" id="PRO_5022952108" evidence="4">
    <location>
        <begin position="18"/>
        <end position="574"/>
    </location>
</feature>
<dbReference type="PROSITE" id="PS51257">
    <property type="entry name" value="PROKAR_LIPOPROTEIN"/>
    <property type="match status" value="1"/>
</dbReference>
<evidence type="ECO:0000256" key="2">
    <source>
        <dbReference type="ARBA" id="ARBA00022723"/>
    </source>
</evidence>
<sequence>MRIAIAPLAAAIALAVAACSPAPTTPKADAKAATAALPDYYGTLEPMASDAVYFVLTDRFVNGDTSNDQREQGKAKGDAFYTFDRPVPGAPAGKHDNIGYLGGDFKGIADHAQYIRDMGFGAVWITPIVDQPDEAFTGGEPAKWGGFWTDGGKTGYHGYWGVNFYRLDEHLPSPGLDFRALTKTLRAHGLKTVLDIVANHGSPAYTMPVDQPKFGEIYDGGGKLIADHMNLPPDKLDPNNPLNAFYNRKAGIAQLSDLNENDPRMLPYLLGAYQQWIDQGADAFRIDTIGWLPHTFWHAFTQKIREKHPGFFMFGEAFDYDANKIAEHTWAENANVSVLDFPLKQALASLFEKPAGDFATLAEPLHLTGGPYANPYELMTFYDNHDMPRMNAGDNGFIDANNWLFTARGIPVIYYGSEIGFERGAAEHAGNRNYFGVEGIAAAKTHPIHAALARIAKVRAASPALQRGLQVNLELKGDRAAFYRVYQHGGEHQLALVLLNKGDAPQDFAIDAMLQAGRWRSALDEGAIDVARGSSLKTRVPGHGVQVYLLDAAVSDPGLLAALDAAMAGARRPQ</sequence>
<name>A0A5B7ZUQ8_9GAMM</name>
<dbReference type="InterPro" id="IPR017853">
    <property type="entry name" value="GH"/>
</dbReference>
<dbReference type="Proteomes" id="UP000308149">
    <property type="component" value="Chromosome"/>
</dbReference>
<dbReference type="GO" id="GO:0046872">
    <property type="term" value="F:metal ion binding"/>
    <property type="evidence" value="ECO:0007669"/>
    <property type="project" value="UniProtKB-KW"/>
</dbReference>
<evidence type="ECO:0000313" key="6">
    <source>
        <dbReference type="EMBL" id="QDA58276.1"/>
    </source>
</evidence>
<dbReference type="PANTHER" id="PTHR10357:SF215">
    <property type="entry name" value="ALPHA-AMYLASE 1"/>
    <property type="match status" value="1"/>
</dbReference>
<dbReference type="GO" id="GO:0016740">
    <property type="term" value="F:transferase activity"/>
    <property type="evidence" value="ECO:0007669"/>
    <property type="project" value="UniProtKB-KW"/>
</dbReference>
<dbReference type="AlphaFoldDB" id="A0A5B7ZUQ8"/>
<evidence type="ECO:0000256" key="3">
    <source>
        <dbReference type="ARBA" id="ARBA00022729"/>
    </source>
</evidence>
<reference evidence="6 7" key="1">
    <citation type="submission" date="2019-06" db="EMBL/GenBank/DDBJ databases">
        <title>Thermomonas aquatica sp. nov., isolated from an industrial wastewater treatment plant.</title>
        <authorList>
            <person name="Jeon J.H."/>
            <person name="Park D.-S."/>
        </authorList>
    </citation>
    <scope>NUCLEOTIDE SEQUENCE [LARGE SCALE GENOMIC DNA]</scope>
    <source>
        <strain evidence="6 7">SY21</strain>
    </source>
</reference>
<keyword evidence="2" id="KW-0479">Metal-binding</keyword>
<dbReference type="SUPFAM" id="SSF51445">
    <property type="entry name" value="(Trans)glycosidases"/>
    <property type="match status" value="1"/>
</dbReference>
<keyword evidence="7" id="KW-1185">Reference proteome</keyword>
<dbReference type="CDD" id="cd11339">
    <property type="entry name" value="AmyAc_bac_CMD_like_2"/>
    <property type="match status" value="1"/>
</dbReference>
<accession>A0A5B7ZUQ8</accession>
<gene>
    <name evidence="6" type="ORF">FHQ07_13660</name>
</gene>
<proteinExistence type="predicted"/>
<dbReference type="SMART" id="SM00642">
    <property type="entry name" value="Aamy"/>
    <property type="match status" value="1"/>
</dbReference>
<dbReference type="InterPro" id="IPR006047">
    <property type="entry name" value="GH13_cat_dom"/>
</dbReference>
<keyword evidence="6" id="KW-0808">Transferase</keyword>
<dbReference type="EMBL" id="CP040871">
    <property type="protein sequence ID" value="QDA58276.1"/>
    <property type="molecule type" value="Genomic_DNA"/>
</dbReference>
<dbReference type="Pfam" id="PF00128">
    <property type="entry name" value="Alpha-amylase"/>
    <property type="match status" value="2"/>
</dbReference>
<dbReference type="PANTHER" id="PTHR10357">
    <property type="entry name" value="ALPHA-AMYLASE FAMILY MEMBER"/>
    <property type="match status" value="1"/>
</dbReference>
<feature type="signal peptide" evidence="4">
    <location>
        <begin position="1"/>
        <end position="17"/>
    </location>
</feature>
<evidence type="ECO:0000256" key="1">
    <source>
        <dbReference type="ARBA" id="ARBA00001913"/>
    </source>
</evidence>
<keyword evidence="3 4" id="KW-0732">Signal</keyword>
<evidence type="ECO:0000256" key="4">
    <source>
        <dbReference type="SAM" id="SignalP"/>
    </source>
</evidence>
<comment type="cofactor">
    <cofactor evidence="1">
        <name>Ca(2+)</name>
        <dbReference type="ChEBI" id="CHEBI:29108"/>
    </cofactor>
</comment>
<dbReference type="OrthoDB" id="9805159at2"/>
<dbReference type="KEGG" id="thes:FHQ07_13660"/>